<dbReference type="RefSeq" id="WP_102521395.1">
    <property type="nucleotide sequence ID" value="NZ_LT960611.1"/>
</dbReference>
<evidence type="ECO:0000256" key="3">
    <source>
        <dbReference type="ARBA" id="ARBA00022723"/>
    </source>
</evidence>
<evidence type="ECO:0000256" key="2">
    <source>
        <dbReference type="ARBA" id="ARBA00007757"/>
    </source>
</evidence>
<dbReference type="GO" id="GO:0005737">
    <property type="term" value="C:cytoplasm"/>
    <property type="evidence" value="ECO:0007669"/>
    <property type="project" value="TreeGrafter"/>
</dbReference>
<feature type="domain" description="Homogentisate 1,2-dioxygenase C-terminal" evidence="9">
    <location>
        <begin position="260"/>
        <end position="375"/>
    </location>
</feature>
<keyword evidence="12" id="KW-1185">Reference proteome</keyword>
<comment type="cofactor">
    <cofactor evidence="1 8">
        <name>Fe cation</name>
        <dbReference type="ChEBI" id="CHEBI:24875"/>
    </cofactor>
</comment>
<feature type="binding site" evidence="8">
    <location>
        <position position="324"/>
    </location>
    <ligand>
        <name>homogentisate</name>
        <dbReference type="ChEBI" id="CHEBI:16169"/>
    </ligand>
</feature>
<dbReference type="GO" id="GO:0006570">
    <property type="term" value="P:tyrosine metabolic process"/>
    <property type="evidence" value="ECO:0007669"/>
    <property type="project" value="InterPro"/>
</dbReference>
<protein>
    <submittedName>
        <fullName evidence="11">Putative dioxygenase VC_1345</fullName>
        <ecNumber evidence="11">1.13.-.-</ecNumber>
    </submittedName>
</protein>
<dbReference type="InterPro" id="IPR046452">
    <property type="entry name" value="HgmA_N"/>
</dbReference>
<feature type="active site" description="Proton acceptor" evidence="7">
    <location>
        <position position="251"/>
    </location>
</feature>
<dbReference type="Pfam" id="PF04209">
    <property type="entry name" value="HgmA_C"/>
    <property type="match status" value="1"/>
</dbReference>
<keyword evidence="4 11" id="KW-0223">Dioxygenase</keyword>
<evidence type="ECO:0000259" key="9">
    <source>
        <dbReference type="Pfam" id="PF04209"/>
    </source>
</evidence>
<evidence type="ECO:0000256" key="5">
    <source>
        <dbReference type="ARBA" id="ARBA00023002"/>
    </source>
</evidence>
<dbReference type="PANTHER" id="PTHR11056">
    <property type="entry name" value="HOMOGENTISATE 1,2-DIOXYGENASE"/>
    <property type="match status" value="1"/>
</dbReference>
<dbReference type="GO" id="GO:0006559">
    <property type="term" value="P:L-phenylalanine catabolic process"/>
    <property type="evidence" value="ECO:0007669"/>
    <property type="project" value="InterPro"/>
</dbReference>
<evidence type="ECO:0000256" key="6">
    <source>
        <dbReference type="ARBA" id="ARBA00023004"/>
    </source>
</evidence>
<dbReference type="Pfam" id="PF20510">
    <property type="entry name" value="HgmA_N"/>
    <property type="match status" value="1"/>
</dbReference>
<evidence type="ECO:0000256" key="7">
    <source>
        <dbReference type="PIRSR" id="PIRSR605708-1"/>
    </source>
</evidence>
<evidence type="ECO:0000256" key="4">
    <source>
        <dbReference type="ARBA" id="ARBA00022964"/>
    </source>
</evidence>
<evidence type="ECO:0000256" key="8">
    <source>
        <dbReference type="PIRSR" id="PIRSR605708-2"/>
    </source>
</evidence>
<dbReference type="EMBL" id="LT960611">
    <property type="protein sequence ID" value="SON48568.1"/>
    <property type="molecule type" value="Genomic_DNA"/>
</dbReference>
<dbReference type="GO" id="GO:0046872">
    <property type="term" value="F:metal ion binding"/>
    <property type="evidence" value="ECO:0007669"/>
    <property type="project" value="UniProtKB-KW"/>
</dbReference>
<evidence type="ECO:0000259" key="10">
    <source>
        <dbReference type="Pfam" id="PF20510"/>
    </source>
</evidence>
<dbReference type="EC" id="1.13.-.-" evidence="11"/>
<dbReference type="OrthoDB" id="9811253at2"/>
<proteinExistence type="inferred from homology"/>
<reference evidence="11 12" key="1">
    <citation type="submission" date="2017-10" db="EMBL/GenBank/DDBJ databases">
        <authorList>
            <person name="Banno H."/>
            <person name="Chua N.-H."/>
        </authorList>
    </citation>
    <scope>NUCLEOTIDE SEQUENCE [LARGE SCALE GENOMIC DNA]</scope>
    <source>
        <strain evidence="11">Vibrio tapetis CECT4600</strain>
    </source>
</reference>
<organism evidence="11 12">
    <name type="scientific">Vibrio tapetis subsp. tapetis</name>
    <dbReference type="NCBI Taxonomy" id="1671868"/>
    <lineage>
        <taxon>Bacteria</taxon>
        <taxon>Pseudomonadati</taxon>
        <taxon>Pseudomonadota</taxon>
        <taxon>Gammaproteobacteria</taxon>
        <taxon>Vibrionales</taxon>
        <taxon>Vibrionaceae</taxon>
        <taxon>Vibrio</taxon>
    </lineage>
</organism>
<keyword evidence="3 8" id="KW-0479">Metal-binding</keyword>
<feature type="domain" description="Homogentisate 1,2-dioxygenase N-terminal" evidence="10">
    <location>
        <begin position="88"/>
        <end position="232"/>
    </location>
</feature>
<dbReference type="InterPro" id="IPR014710">
    <property type="entry name" value="RmlC-like_jellyroll"/>
</dbReference>
<evidence type="ECO:0000256" key="1">
    <source>
        <dbReference type="ARBA" id="ARBA00001962"/>
    </source>
</evidence>
<dbReference type="AlphaFoldDB" id="A0A2N8Z9H2"/>
<keyword evidence="6 8" id="KW-0408">Iron</keyword>
<dbReference type="KEGG" id="vta:A0589"/>
<dbReference type="InterPro" id="IPR046451">
    <property type="entry name" value="HgmA_C"/>
</dbReference>
<dbReference type="SUPFAM" id="SSF51182">
    <property type="entry name" value="RmlC-like cupins"/>
    <property type="match status" value="1"/>
</dbReference>
<name>A0A2N8Z9H2_9VIBR</name>
<gene>
    <name evidence="11" type="ORF">VTAP4600_A0589</name>
</gene>
<feature type="binding site" evidence="8">
    <location>
        <position position="324"/>
    </location>
    <ligand>
        <name>Fe cation</name>
        <dbReference type="ChEBI" id="CHEBI:24875"/>
    </ligand>
</feature>
<evidence type="ECO:0000313" key="11">
    <source>
        <dbReference type="EMBL" id="SON48568.1"/>
    </source>
</evidence>
<dbReference type="GO" id="GO:0004411">
    <property type="term" value="F:homogentisate 1,2-dioxygenase activity"/>
    <property type="evidence" value="ECO:0007669"/>
    <property type="project" value="InterPro"/>
</dbReference>
<dbReference type="PANTHER" id="PTHR11056:SF0">
    <property type="entry name" value="HOMOGENTISATE 1,2-DIOXYGENASE"/>
    <property type="match status" value="1"/>
</dbReference>
<comment type="similarity">
    <text evidence="2">Belongs to the homogentisate dioxygenase family.</text>
</comment>
<keyword evidence="5 11" id="KW-0560">Oxidoreductase</keyword>
<evidence type="ECO:0000313" key="12">
    <source>
        <dbReference type="Proteomes" id="UP000235828"/>
    </source>
</evidence>
<feature type="binding site" evidence="8">
    <location>
        <position position="288"/>
    </location>
    <ligand>
        <name>Fe cation</name>
        <dbReference type="ChEBI" id="CHEBI:24875"/>
    </ligand>
</feature>
<dbReference type="InterPro" id="IPR011051">
    <property type="entry name" value="RmlC_Cupin_sf"/>
</dbReference>
<accession>A0A2N8Z9H2</accession>
<sequence>MRKPFQFPIRQGTCSRQAHADFPEQAVYEREAGRSGFFGAASHFHHQHAPTSWNNWDGDLRPHSFDCTKLESSNSTCPWSVPNVLENSDCKIRIWTLTESMTELVRNADGDDLLFIHQGKAELFSDYGHMSIEEGDYVVIPRSTSWRLEVVEPLFVLMVETTEGGYSLPDRGSVGQHAVFDPAVLDVPQINDAFKAQYSETPTKVLIKRFGRVTTVSYPFNPLDAIGWHGDLSVVRLNWRDIRPLMSHRYHLPPSAHTTFVANGFVICTFVPRPIESDPGALKVPFYHSNDDYDEVLFYHQGDFFSRDGIEPGSVTLHPLGFPHGPHPKAFAAGQQHAKKFTDEVAVMIDTNQSLVITDAFKKVENLEYVNSWKAGE</sequence>
<feature type="binding site" evidence="8">
    <location>
        <position position="294"/>
    </location>
    <ligand>
        <name>Fe cation</name>
        <dbReference type="ChEBI" id="CHEBI:24875"/>
    </ligand>
</feature>
<dbReference type="Gene3D" id="2.60.120.10">
    <property type="entry name" value="Jelly Rolls"/>
    <property type="match status" value="2"/>
</dbReference>
<dbReference type="InterPro" id="IPR005708">
    <property type="entry name" value="Homogentis_dOase"/>
</dbReference>
<dbReference type="Proteomes" id="UP000235828">
    <property type="component" value="Chromosome A"/>
</dbReference>